<dbReference type="InterPro" id="IPR017969">
    <property type="entry name" value="Heavy-metal-associated_CS"/>
</dbReference>
<dbReference type="InterPro" id="IPR006122">
    <property type="entry name" value="HMA_Cu_ion-bd"/>
</dbReference>
<dbReference type="InterPro" id="IPR018303">
    <property type="entry name" value="ATPase_P-typ_P_site"/>
</dbReference>
<feature type="domain" description="HMA" evidence="13">
    <location>
        <begin position="23"/>
        <end position="88"/>
    </location>
</feature>
<dbReference type="InterPro" id="IPR036163">
    <property type="entry name" value="HMA_dom_sf"/>
</dbReference>
<evidence type="ECO:0000256" key="12">
    <source>
        <dbReference type="SAM" id="Phobius"/>
    </source>
</evidence>
<keyword evidence="3 12" id="KW-0812">Transmembrane</keyword>
<dbReference type="Gene3D" id="2.70.150.10">
    <property type="entry name" value="Calcium-transporting ATPase, cytoplasmic transduction domain A"/>
    <property type="match status" value="1"/>
</dbReference>
<dbReference type="SUPFAM" id="SSF56784">
    <property type="entry name" value="HAD-like"/>
    <property type="match status" value="1"/>
</dbReference>
<keyword evidence="15" id="KW-1185">Reference proteome</keyword>
<dbReference type="NCBIfam" id="TIGR01494">
    <property type="entry name" value="ATPase_P-type"/>
    <property type="match status" value="1"/>
</dbReference>
<dbReference type="EMBL" id="CAXAMM010019335">
    <property type="protein sequence ID" value="CAK9045425.1"/>
    <property type="molecule type" value="Genomic_DNA"/>
</dbReference>
<dbReference type="PROSITE" id="PS50846">
    <property type="entry name" value="HMA_2"/>
    <property type="match status" value="2"/>
</dbReference>
<dbReference type="Gene3D" id="3.30.70.100">
    <property type="match status" value="2"/>
</dbReference>
<dbReference type="InterPro" id="IPR023298">
    <property type="entry name" value="ATPase_P-typ_TM_dom_sf"/>
</dbReference>
<evidence type="ECO:0000256" key="7">
    <source>
        <dbReference type="ARBA" id="ARBA00022842"/>
    </source>
</evidence>
<dbReference type="PROSITE" id="PS00154">
    <property type="entry name" value="ATPASE_E1_E2"/>
    <property type="match status" value="1"/>
</dbReference>
<evidence type="ECO:0000256" key="11">
    <source>
        <dbReference type="ARBA" id="ARBA00023136"/>
    </source>
</evidence>
<dbReference type="SFLD" id="SFLDF00027">
    <property type="entry name" value="p-type_atpase"/>
    <property type="match status" value="1"/>
</dbReference>
<keyword evidence="11 12" id="KW-0472">Membrane</keyword>
<dbReference type="PRINTS" id="PR00119">
    <property type="entry name" value="CATATPASE"/>
</dbReference>
<comment type="subcellular location">
    <subcellularLocation>
        <location evidence="1">Endomembrane system</location>
        <topology evidence="1">Multi-pass membrane protein</topology>
    </subcellularLocation>
</comment>
<evidence type="ECO:0000256" key="6">
    <source>
        <dbReference type="ARBA" id="ARBA00022796"/>
    </source>
</evidence>
<evidence type="ECO:0000256" key="1">
    <source>
        <dbReference type="ARBA" id="ARBA00004127"/>
    </source>
</evidence>
<reference evidence="14 15" key="1">
    <citation type="submission" date="2024-02" db="EMBL/GenBank/DDBJ databases">
        <authorList>
            <person name="Chen Y."/>
            <person name="Shah S."/>
            <person name="Dougan E. K."/>
            <person name="Thang M."/>
            <person name="Chan C."/>
        </authorList>
    </citation>
    <scope>NUCLEOTIDE SEQUENCE [LARGE SCALE GENOMIC DNA]</scope>
</reference>
<keyword evidence="4" id="KW-0479">Metal-binding</keyword>
<feature type="transmembrane region" description="Helical" evidence="12">
    <location>
        <begin position="595"/>
        <end position="617"/>
    </location>
</feature>
<dbReference type="InterPro" id="IPR044492">
    <property type="entry name" value="P_typ_ATPase_HD_dom"/>
</dbReference>
<dbReference type="InterPro" id="IPR008250">
    <property type="entry name" value="ATPase_P-typ_transduc_dom_A_sf"/>
</dbReference>
<feature type="transmembrane region" description="Helical" evidence="12">
    <location>
        <begin position="960"/>
        <end position="978"/>
    </location>
</feature>
<evidence type="ECO:0000313" key="15">
    <source>
        <dbReference type="Proteomes" id="UP001642464"/>
    </source>
</evidence>
<comment type="similarity">
    <text evidence="2">Belongs to the cation transport ATPase (P-type) (TC 3.A.3) family. Type IB subfamily.</text>
</comment>
<dbReference type="Gene3D" id="3.40.50.1000">
    <property type="entry name" value="HAD superfamily/HAD-like"/>
    <property type="match status" value="1"/>
</dbReference>
<protein>
    <submittedName>
        <fullName evidence="14">Probable copper-transporting ATPase HMA5 (Probable copper-transporting ATPase 3) (Protein HEAVY METAL ATPASE 5)</fullName>
    </submittedName>
</protein>
<dbReference type="NCBIfam" id="TIGR00003">
    <property type="entry name" value="copper ion binding protein"/>
    <property type="match status" value="2"/>
</dbReference>
<evidence type="ECO:0000256" key="8">
    <source>
        <dbReference type="ARBA" id="ARBA00022967"/>
    </source>
</evidence>
<organism evidence="14 15">
    <name type="scientific">Durusdinium trenchii</name>
    <dbReference type="NCBI Taxonomy" id="1381693"/>
    <lineage>
        <taxon>Eukaryota</taxon>
        <taxon>Sar</taxon>
        <taxon>Alveolata</taxon>
        <taxon>Dinophyceae</taxon>
        <taxon>Suessiales</taxon>
        <taxon>Symbiodiniaceae</taxon>
        <taxon>Durusdinium</taxon>
    </lineage>
</organism>
<keyword evidence="6" id="KW-0813">Transport</keyword>
<evidence type="ECO:0000259" key="13">
    <source>
        <dbReference type="PROSITE" id="PS50846"/>
    </source>
</evidence>
<dbReference type="SUPFAM" id="SSF81653">
    <property type="entry name" value="Calcium ATPase, transduction domain A"/>
    <property type="match status" value="1"/>
</dbReference>
<evidence type="ECO:0000256" key="9">
    <source>
        <dbReference type="ARBA" id="ARBA00022989"/>
    </source>
</evidence>
<feature type="transmembrane region" description="Helical" evidence="12">
    <location>
        <begin position="345"/>
        <end position="370"/>
    </location>
</feature>
<dbReference type="InterPro" id="IPR023214">
    <property type="entry name" value="HAD_sf"/>
</dbReference>
<sequence>MATPSVIGCPQMGATEEGTRGRWSAELKVEGMTCAACSGAVERALKQMKGVKEVEVNLLRARANVTFDATISAEQLAEEVECTGFDASVLTVTDLTISDAVRRVELRVEGMTCAACSGAVERALKALSGVLDVQVSLLRSKAVVRCTVDAPSADAMADEVEACGFEAKVSSENEELPEGPRPRLQPEQAKLHLHALSPEEAQGAQEALEKMTGILSVVIFRSCYLRVLYRPDEANPREVLASLTGHGLRVDHISQPGSEEEGPAQSLKGDLRCALPPTLLIITLVFLFPLCGLQRPLQFELFLPGLRAETLLLFLLATPVQCYAGRRFHQAAKKALKRRSPNMDVLISTATCLAYGYSTFVMVLSVGFAFFGETQEEPPPHFFETPCSLITVVLIGRMLEAAAKQRTTDSLDELVRASPATARVNGEMLSTELVAIDDIVEIWPGEAAPVDGELLDWSGDGNTPGRAFGWGATAALTAFDESLLTGESRPVPKNPKDLVIGCSRHVGSYASRIRVTRVGTGTAVAQIVQLVERAAATASSAPAQRLADAAARIFVPSVVLLAALTALVWFCMVSTETVHLENKNHHGAFLTCEQMLFAMKFGLSVLLVACPCAMGLATPTAVMVSTGVAARRGVLVKSAASLELAARKGGAVVLDKTGTLTIGRPGMVSMAICQRSAAPWSAVSALGRTASPSPPTTPSFIELVELAEPGPVAFHGAHSEVLGLCVLLCASAFRSEHPLSRGCEEGARKLAGCEAKKLLEHLEVSDFQVLNGIGVKFALGELEVTVGHLDYLQSTSELTAWAEEKRSEACTIVAIQVNGVVLGMAALRDTLQPSCRQVISQLQEAGEEVWMCTGDHSITAAAVADELGIPMKHVRANCLPAHKAALVAELQAARKRVIFVGDGVNDAVALTSAEVGVAIGAGARLTVDAADVVLVRSDLQELLTVKQLAKATVWCIKRNFAWAFVFNLGMIPLAAGVLQHRGIHLPPAAAAAAMACSSIMVVSSSLMLRGFRPRFITDERTGFGRMGARRMKNIERHPLTADSPHGDVV</sequence>
<name>A0ABP0M5C8_9DINO</name>
<dbReference type="InterPro" id="IPR001757">
    <property type="entry name" value="P_typ_ATPase"/>
</dbReference>
<keyword evidence="5" id="KW-0677">Repeat</keyword>
<feature type="transmembrane region" description="Helical" evidence="12">
    <location>
        <begin position="301"/>
        <end position="324"/>
    </location>
</feature>
<dbReference type="PANTHER" id="PTHR43520">
    <property type="entry name" value="ATP7, ISOFORM B"/>
    <property type="match status" value="1"/>
</dbReference>
<evidence type="ECO:0000256" key="2">
    <source>
        <dbReference type="ARBA" id="ARBA00006024"/>
    </source>
</evidence>
<dbReference type="InterPro" id="IPR036412">
    <property type="entry name" value="HAD-like_sf"/>
</dbReference>
<dbReference type="SFLD" id="SFLDS00003">
    <property type="entry name" value="Haloacid_Dehalogenase"/>
    <property type="match status" value="1"/>
</dbReference>
<keyword evidence="7" id="KW-0460">Magnesium</keyword>
<keyword evidence="9 12" id="KW-1133">Transmembrane helix</keyword>
<keyword evidence="8" id="KW-1278">Translocase</keyword>
<dbReference type="CDD" id="cd00371">
    <property type="entry name" value="HMA"/>
    <property type="match status" value="2"/>
</dbReference>
<dbReference type="SUPFAM" id="SSF55008">
    <property type="entry name" value="HMA, heavy metal-associated domain"/>
    <property type="match status" value="2"/>
</dbReference>
<dbReference type="Gene3D" id="3.40.1110.10">
    <property type="entry name" value="Calcium-transporting ATPase, cytoplasmic domain N"/>
    <property type="match status" value="1"/>
</dbReference>
<keyword evidence="6" id="KW-0406">Ion transport</keyword>
<evidence type="ECO:0000256" key="3">
    <source>
        <dbReference type="ARBA" id="ARBA00022692"/>
    </source>
</evidence>
<proteinExistence type="inferred from homology"/>
<dbReference type="InterPro" id="IPR006121">
    <property type="entry name" value="HMA_dom"/>
</dbReference>
<evidence type="ECO:0000256" key="4">
    <source>
        <dbReference type="ARBA" id="ARBA00022723"/>
    </source>
</evidence>
<dbReference type="Pfam" id="PF00122">
    <property type="entry name" value="E1-E2_ATPase"/>
    <property type="match status" value="1"/>
</dbReference>
<dbReference type="PANTHER" id="PTHR43520:SF8">
    <property type="entry name" value="P-TYPE CU(+) TRANSPORTER"/>
    <property type="match status" value="1"/>
</dbReference>
<dbReference type="Proteomes" id="UP001642464">
    <property type="component" value="Unassembled WGS sequence"/>
</dbReference>
<dbReference type="SFLD" id="SFLDG00002">
    <property type="entry name" value="C1.7:_P-type_atpase_like"/>
    <property type="match status" value="1"/>
</dbReference>
<evidence type="ECO:0000313" key="14">
    <source>
        <dbReference type="EMBL" id="CAK9045425.1"/>
    </source>
</evidence>
<feature type="transmembrane region" description="Helical" evidence="12">
    <location>
        <begin position="382"/>
        <end position="399"/>
    </location>
</feature>
<evidence type="ECO:0000256" key="5">
    <source>
        <dbReference type="ARBA" id="ARBA00022737"/>
    </source>
</evidence>
<dbReference type="SUPFAM" id="SSF81665">
    <property type="entry name" value="Calcium ATPase, transmembrane domain M"/>
    <property type="match status" value="1"/>
</dbReference>
<feature type="transmembrane region" description="Helical" evidence="12">
    <location>
        <begin position="553"/>
        <end position="575"/>
    </location>
</feature>
<comment type="caution">
    <text evidence="14">The sequence shown here is derived from an EMBL/GenBank/DDBJ whole genome shotgun (WGS) entry which is preliminary data.</text>
</comment>
<keyword evidence="10" id="KW-0186">Copper</keyword>
<dbReference type="InterPro" id="IPR059000">
    <property type="entry name" value="ATPase_P-type_domA"/>
</dbReference>
<keyword evidence="6" id="KW-0187">Copper transport</keyword>
<evidence type="ECO:0000256" key="10">
    <source>
        <dbReference type="ARBA" id="ARBA00023008"/>
    </source>
</evidence>
<feature type="transmembrane region" description="Helical" evidence="12">
    <location>
        <begin position="990"/>
        <end position="1011"/>
    </location>
</feature>
<feature type="domain" description="HMA" evidence="13">
    <location>
        <begin position="102"/>
        <end position="168"/>
    </location>
</feature>
<dbReference type="PROSITE" id="PS01047">
    <property type="entry name" value="HMA_1"/>
    <property type="match status" value="2"/>
</dbReference>
<accession>A0ABP0M5C8</accession>
<dbReference type="InterPro" id="IPR023299">
    <property type="entry name" value="ATPase_P-typ_cyto_dom_N"/>
</dbReference>
<gene>
    <name evidence="14" type="ORF">SCF082_LOCUS25668</name>
</gene>
<dbReference type="Pfam" id="PF00702">
    <property type="entry name" value="Hydrolase"/>
    <property type="match status" value="1"/>
</dbReference>
<dbReference type="Pfam" id="PF00403">
    <property type="entry name" value="HMA"/>
    <property type="match status" value="2"/>
</dbReference>